<dbReference type="InterPro" id="IPR036291">
    <property type="entry name" value="NAD(P)-bd_dom_sf"/>
</dbReference>
<dbReference type="FunFam" id="3.40.50.720:FF:000173">
    <property type="entry name" value="3-oxoacyl-[acyl-carrier protein] reductase"/>
    <property type="match status" value="1"/>
</dbReference>
<feature type="compositionally biased region" description="Polar residues" evidence="3">
    <location>
        <begin position="189"/>
        <end position="204"/>
    </location>
</feature>
<name>A0A0F0L4F0_9MICO</name>
<evidence type="ECO:0000313" key="5">
    <source>
        <dbReference type="Proteomes" id="UP000033572"/>
    </source>
</evidence>
<dbReference type="RefSeq" id="WP_045252729.1">
    <property type="nucleotide sequence ID" value="NZ_CP031425.1"/>
</dbReference>
<comment type="similarity">
    <text evidence="1">Belongs to the short-chain dehydrogenases/reductases (SDR) family.</text>
</comment>
<dbReference type="KEGG" id="mfol:DXT68_10760"/>
<organism evidence="4 5">
    <name type="scientific">Microbacterium foliorum</name>
    <dbReference type="NCBI Taxonomy" id="104336"/>
    <lineage>
        <taxon>Bacteria</taxon>
        <taxon>Bacillati</taxon>
        <taxon>Actinomycetota</taxon>
        <taxon>Actinomycetes</taxon>
        <taxon>Micrococcales</taxon>
        <taxon>Microbacteriaceae</taxon>
        <taxon>Microbacterium</taxon>
    </lineage>
</organism>
<dbReference type="PANTHER" id="PTHR42879">
    <property type="entry name" value="3-OXOACYL-(ACYL-CARRIER-PROTEIN) REDUCTASE"/>
    <property type="match status" value="1"/>
</dbReference>
<dbReference type="GO" id="GO:0004316">
    <property type="term" value="F:3-oxoacyl-[acyl-carrier-protein] reductase (NADPH) activity"/>
    <property type="evidence" value="ECO:0007669"/>
    <property type="project" value="UniProtKB-EC"/>
</dbReference>
<accession>A0A0F0L4F0</accession>
<dbReference type="InterPro" id="IPR020904">
    <property type="entry name" value="Sc_DH/Rdtase_CS"/>
</dbReference>
<feature type="region of interest" description="Disordered" evidence="3">
    <location>
        <begin position="186"/>
        <end position="213"/>
    </location>
</feature>
<dbReference type="PRINTS" id="PR00081">
    <property type="entry name" value="GDHRDH"/>
</dbReference>
<evidence type="ECO:0000256" key="2">
    <source>
        <dbReference type="ARBA" id="ARBA00023002"/>
    </source>
</evidence>
<dbReference type="EC" id="1.1.1.100" evidence="4"/>
<dbReference type="EMBL" id="JYIU01000022">
    <property type="protein sequence ID" value="KJL26406.1"/>
    <property type="molecule type" value="Genomic_DNA"/>
</dbReference>
<evidence type="ECO:0000256" key="3">
    <source>
        <dbReference type="SAM" id="MobiDB-lite"/>
    </source>
</evidence>
<dbReference type="NCBIfam" id="NF009384">
    <property type="entry name" value="PRK12743.1"/>
    <property type="match status" value="1"/>
</dbReference>
<evidence type="ECO:0000313" key="4">
    <source>
        <dbReference type="EMBL" id="KJL26406.1"/>
    </source>
</evidence>
<dbReference type="PANTHER" id="PTHR42879:SF2">
    <property type="entry name" value="3-OXOACYL-[ACYL-CARRIER-PROTEIN] REDUCTASE FABG"/>
    <property type="match status" value="1"/>
</dbReference>
<proteinExistence type="inferred from homology"/>
<evidence type="ECO:0000256" key="1">
    <source>
        <dbReference type="ARBA" id="ARBA00006484"/>
    </source>
</evidence>
<dbReference type="Proteomes" id="UP000033572">
    <property type="component" value="Unassembled WGS sequence"/>
</dbReference>
<dbReference type="PATRIC" id="fig|104336.4.peg.293"/>
<dbReference type="PRINTS" id="PR00080">
    <property type="entry name" value="SDRFAMILY"/>
</dbReference>
<sequence length="260" mass="27477">MESLAFVTGASSGIGRQTALSLARSGHQVIVGYGHNKEAAENTVAEIREQYGTRAEAEQIQMDRPEQVADTARHIMDRHGAISVLVNNAGVNRRKAFVEENLDAWNHVLSVDLTSPFLLAQTVTKTMIEAGLAGRIVNVTSVHERIPITGGSSYCVAKAGLGMLTQSMALELGEFGITVNAVAPGETATPMNSTDPNYTASTTGRPALPVARPGDPREVGELITYLCSASASYITGQTFVIDGGLELIAADANVRSVKIP</sequence>
<dbReference type="PROSITE" id="PS00061">
    <property type="entry name" value="ADH_SHORT"/>
    <property type="match status" value="1"/>
</dbReference>
<keyword evidence="5" id="KW-1185">Reference proteome</keyword>
<dbReference type="GeneID" id="94444875"/>
<dbReference type="Gene3D" id="3.40.50.720">
    <property type="entry name" value="NAD(P)-binding Rossmann-like Domain"/>
    <property type="match status" value="1"/>
</dbReference>
<keyword evidence="2 4" id="KW-0560">Oxidoreductase</keyword>
<dbReference type="CDD" id="cd05233">
    <property type="entry name" value="SDR_c"/>
    <property type="match status" value="1"/>
</dbReference>
<dbReference type="InterPro" id="IPR002347">
    <property type="entry name" value="SDR_fam"/>
</dbReference>
<dbReference type="InterPro" id="IPR050259">
    <property type="entry name" value="SDR"/>
</dbReference>
<dbReference type="SUPFAM" id="SSF51735">
    <property type="entry name" value="NAD(P)-binding Rossmann-fold domains"/>
    <property type="match status" value="1"/>
</dbReference>
<gene>
    <name evidence="4" type="primary">fabG_1</name>
    <name evidence="4" type="ORF">RN50_00286</name>
</gene>
<comment type="caution">
    <text evidence="4">The sequence shown here is derived from an EMBL/GenBank/DDBJ whole genome shotgun (WGS) entry which is preliminary data.</text>
</comment>
<protein>
    <submittedName>
        <fullName evidence="4">3-oxoacyl-[acyl-carrier-protein] reductase FabG</fullName>
        <ecNumber evidence="4">1.1.1.100</ecNumber>
    </submittedName>
</protein>
<dbReference type="Pfam" id="PF13561">
    <property type="entry name" value="adh_short_C2"/>
    <property type="match status" value="1"/>
</dbReference>
<dbReference type="GO" id="GO:0032787">
    <property type="term" value="P:monocarboxylic acid metabolic process"/>
    <property type="evidence" value="ECO:0007669"/>
    <property type="project" value="UniProtKB-ARBA"/>
</dbReference>
<dbReference type="AlphaFoldDB" id="A0A0F0L4F0"/>
<reference evidence="4 5" key="1">
    <citation type="submission" date="2015-02" db="EMBL/GenBank/DDBJ databases">
        <title>Draft genome sequences of ten Microbacterium spp. with emphasis on heavy metal contaminated environments.</title>
        <authorList>
            <person name="Corretto E."/>
        </authorList>
    </citation>
    <scope>NUCLEOTIDE SEQUENCE [LARGE SCALE GENOMIC DNA]</scope>
    <source>
        <strain evidence="4 5">DSM 12966</strain>
    </source>
</reference>